<dbReference type="InterPro" id="IPR011990">
    <property type="entry name" value="TPR-like_helical_dom_sf"/>
</dbReference>
<dbReference type="SUPFAM" id="SSF48452">
    <property type="entry name" value="TPR-like"/>
    <property type="match status" value="2"/>
</dbReference>
<dbReference type="Pfam" id="PF13374">
    <property type="entry name" value="TPR_10"/>
    <property type="match status" value="3"/>
</dbReference>
<protein>
    <recommendedName>
        <fullName evidence="1">DUF7779 domain-containing protein</fullName>
    </recommendedName>
</protein>
<dbReference type="InterPro" id="IPR056681">
    <property type="entry name" value="DUF7779"/>
</dbReference>
<dbReference type="PANTHER" id="PTHR46082">
    <property type="entry name" value="ATP/GTP-BINDING PROTEIN-RELATED"/>
    <property type="match status" value="1"/>
</dbReference>
<comment type="caution">
    <text evidence="2">The sequence shown here is derived from an EMBL/GenBank/DDBJ whole genome shotgun (WGS) entry which is preliminary data.</text>
</comment>
<dbReference type="NCBIfam" id="NF040586">
    <property type="entry name" value="FxSxx_TPR"/>
    <property type="match status" value="1"/>
</dbReference>
<dbReference type="InterPro" id="IPR027417">
    <property type="entry name" value="P-loop_NTPase"/>
</dbReference>
<reference evidence="3" key="1">
    <citation type="journal article" date="2019" name="Int. J. Syst. Evol. Microbiol.">
        <title>The Global Catalogue of Microorganisms (GCM) 10K type strain sequencing project: providing services to taxonomists for standard genome sequencing and annotation.</title>
        <authorList>
            <consortium name="The Broad Institute Genomics Platform"/>
            <consortium name="The Broad Institute Genome Sequencing Center for Infectious Disease"/>
            <person name="Wu L."/>
            <person name="Ma J."/>
        </authorList>
    </citation>
    <scope>NUCLEOTIDE SEQUENCE [LARGE SCALE GENOMIC DNA]</scope>
    <source>
        <strain evidence="3">JCM 6833</strain>
    </source>
</reference>
<proteinExistence type="predicted"/>
<sequence length="818" mass="89734">MNVPPRNRNFTGREELLAALRASLTGDVTAVVSQPEPHALYGLAGVGKTMLAVEYVWRFRGDYDLVCWIPSDQPALARSTLAVLAGDLGLPPAIVTGIEDAAGAALNALRLGEPFHKWLLIFDNADQPEEINDLIPAGGPGHVLITSRNPRWDVAANAISIDVFTRAESVEFLGKRLRHAISDKEADKLAQELGDLPLALEQAGALQAETGMQVAEYLRLLKEHTAALLNEGKPTEYPASMTAAWALSVANLRDRLPEAEVLLRCCAFFGPEAIPRAVFNRPPEHVGEHLASLLRDPIQFSRAMGELGRLALARVDTANRTIQVHRLIQALVRDELPDHESYRDDVRRLLAAATPEDPDDTANWDHYAGLLPHIISSGVARDPQMRALALDYVRYLYVSGDYRSAGRLVESFESLWEDSAGPNDIDVLNARRHRATIARELGRYSEAYELNQETLARMDSVAGEPGFQESRLLLVNGIGADLRAQGRFIDAQLYDEESLRLHREAYGPDHPHTLRVTCSLALDLGLISRYEAARQSHQQAHLGMRTSGSRYDILHSWNGLVRAVRLCGDYQAASEATEDALAFGVAEFGPDHPLTLRTMKDLAIAQRLAGDLDEALELAVDCHNRYNRLLGLDHPDSLSSAMCLTNTLRSLGQLNEAYELAVETLNRYPAVYGPDHPYHHACAGNLAVLLRVRDEVAGARLLNETALAGLEAKLGRDHHFSLTVATNLASDLAALGDLESARRLGMGTHRRLTALLGETHPTTLACAANLSIDLQADGTELLNQTIDHYTRTLGPDHPDAIAAHEQQRLNCDFDPAPI</sequence>
<evidence type="ECO:0000313" key="3">
    <source>
        <dbReference type="Proteomes" id="UP001501509"/>
    </source>
</evidence>
<accession>A0ABP6DAJ6</accession>
<evidence type="ECO:0000313" key="2">
    <source>
        <dbReference type="EMBL" id="GAA2637021.1"/>
    </source>
</evidence>
<dbReference type="RefSeq" id="WP_344548959.1">
    <property type="nucleotide sequence ID" value="NZ_BAAATD010000021.1"/>
</dbReference>
<name>A0ABP6DAJ6_9ACTN</name>
<feature type="domain" description="DUF7779" evidence="1">
    <location>
        <begin position="257"/>
        <end position="339"/>
    </location>
</feature>
<dbReference type="InterPro" id="IPR053137">
    <property type="entry name" value="NLR-like"/>
</dbReference>
<evidence type="ECO:0000259" key="1">
    <source>
        <dbReference type="Pfam" id="PF25000"/>
    </source>
</evidence>
<dbReference type="EMBL" id="BAAATD010000021">
    <property type="protein sequence ID" value="GAA2637021.1"/>
    <property type="molecule type" value="Genomic_DNA"/>
</dbReference>
<dbReference type="PANTHER" id="PTHR46082:SF6">
    <property type="entry name" value="AAA+ ATPASE DOMAIN-CONTAINING PROTEIN-RELATED"/>
    <property type="match status" value="1"/>
</dbReference>
<keyword evidence="3" id="KW-1185">Reference proteome</keyword>
<dbReference type="Proteomes" id="UP001501509">
    <property type="component" value="Unassembled WGS sequence"/>
</dbReference>
<dbReference type="Pfam" id="PF13424">
    <property type="entry name" value="TPR_12"/>
    <property type="match status" value="2"/>
</dbReference>
<dbReference type="Pfam" id="PF25000">
    <property type="entry name" value="DUF7779"/>
    <property type="match status" value="1"/>
</dbReference>
<dbReference type="Gene3D" id="1.25.40.10">
    <property type="entry name" value="Tetratricopeptide repeat domain"/>
    <property type="match status" value="3"/>
</dbReference>
<organism evidence="2 3">
    <name type="scientific">Actinomadura fulvescens</name>
    <dbReference type="NCBI Taxonomy" id="46160"/>
    <lineage>
        <taxon>Bacteria</taxon>
        <taxon>Bacillati</taxon>
        <taxon>Actinomycetota</taxon>
        <taxon>Actinomycetes</taxon>
        <taxon>Streptosporangiales</taxon>
        <taxon>Thermomonosporaceae</taxon>
        <taxon>Actinomadura</taxon>
    </lineage>
</organism>
<dbReference type="SUPFAM" id="SSF52540">
    <property type="entry name" value="P-loop containing nucleoside triphosphate hydrolases"/>
    <property type="match status" value="1"/>
</dbReference>
<gene>
    <name evidence="2" type="ORF">GCM10010411_90490</name>
</gene>
<dbReference type="Gene3D" id="3.40.50.300">
    <property type="entry name" value="P-loop containing nucleotide triphosphate hydrolases"/>
    <property type="match status" value="1"/>
</dbReference>